<dbReference type="InParanoid" id="A0A0D1E8T1"/>
<dbReference type="KEGG" id="uma:UMAG_11454"/>
<keyword evidence="1" id="KW-0472">Membrane</keyword>
<dbReference type="OrthoDB" id="10259513at2759"/>
<evidence type="ECO:0000313" key="3">
    <source>
        <dbReference type="Proteomes" id="UP000000561"/>
    </source>
</evidence>
<protein>
    <recommendedName>
        <fullName evidence="4">Mitochondrial adapter protein MCP1 transmembrane domain-containing protein</fullName>
    </recommendedName>
</protein>
<dbReference type="VEuPathDB" id="FungiDB:UMAG_11454"/>
<organism evidence="2 3">
    <name type="scientific">Mycosarcoma maydis</name>
    <name type="common">Corn smut fungus</name>
    <name type="synonym">Ustilago maydis</name>
    <dbReference type="NCBI Taxonomy" id="5270"/>
    <lineage>
        <taxon>Eukaryota</taxon>
        <taxon>Fungi</taxon>
        <taxon>Dikarya</taxon>
        <taxon>Basidiomycota</taxon>
        <taxon>Ustilaginomycotina</taxon>
        <taxon>Ustilaginomycetes</taxon>
        <taxon>Ustilaginales</taxon>
        <taxon>Ustilaginaceae</taxon>
        <taxon>Mycosarcoma</taxon>
    </lineage>
</organism>
<evidence type="ECO:0000256" key="1">
    <source>
        <dbReference type="SAM" id="Phobius"/>
    </source>
</evidence>
<reference evidence="2 3" key="1">
    <citation type="journal article" date="2006" name="Nature">
        <title>Insights from the genome of the biotrophic fungal plant pathogen Ustilago maydis.</title>
        <authorList>
            <person name="Kamper J."/>
            <person name="Kahmann R."/>
            <person name="Bolker M."/>
            <person name="Ma L.J."/>
            <person name="Brefort T."/>
            <person name="Saville B.J."/>
            <person name="Banuett F."/>
            <person name="Kronstad J.W."/>
            <person name="Gold S.E."/>
            <person name="Muller O."/>
            <person name="Perlin M.H."/>
            <person name="Wosten H.A."/>
            <person name="de Vries R."/>
            <person name="Ruiz-Herrera J."/>
            <person name="Reynaga-Pena C.G."/>
            <person name="Snetselaar K."/>
            <person name="McCann M."/>
            <person name="Perez-Martin J."/>
            <person name="Feldbrugge M."/>
            <person name="Basse C.W."/>
            <person name="Steinberg G."/>
            <person name="Ibeas J.I."/>
            <person name="Holloman W."/>
            <person name="Guzman P."/>
            <person name="Farman M."/>
            <person name="Stajich J.E."/>
            <person name="Sentandreu R."/>
            <person name="Gonzalez-Prieto J.M."/>
            <person name="Kennell J.C."/>
            <person name="Molina L."/>
            <person name="Schirawski J."/>
            <person name="Mendoza-Mendoza A."/>
            <person name="Greilinger D."/>
            <person name="Munch K."/>
            <person name="Rossel N."/>
            <person name="Scherer M."/>
            <person name="Vranes M."/>
            <person name="Ladendorf O."/>
            <person name="Vincon V."/>
            <person name="Fuchs U."/>
            <person name="Sandrock B."/>
            <person name="Meng S."/>
            <person name="Ho E.C."/>
            <person name="Cahill M.J."/>
            <person name="Boyce K.J."/>
            <person name="Klose J."/>
            <person name="Klosterman S.J."/>
            <person name="Deelstra H.J."/>
            <person name="Ortiz-Castellanos L."/>
            <person name="Li W."/>
            <person name="Sanchez-Alonso P."/>
            <person name="Schreier P.H."/>
            <person name="Hauser-Hahn I."/>
            <person name="Vaupel M."/>
            <person name="Koopmann E."/>
            <person name="Friedrich G."/>
            <person name="Voss H."/>
            <person name="Schluter T."/>
            <person name="Margolis J."/>
            <person name="Platt D."/>
            <person name="Swimmer C."/>
            <person name="Gnirke A."/>
            <person name="Chen F."/>
            <person name="Vysotskaia V."/>
            <person name="Mannhaupt G."/>
            <person name="Guldener U."/>
            <person name="Munsterkotter M."/>
            <person name="Haase D."/>
            <person name="Oesterheld M."/>
            <person name="Mewes H.W."/>
            <person name="Mauceli E.W."/>
            <person name="DeCaprio D."/>
            <person name="Wade C.M."/>
            <person name="Butler J."/>
            <person name="Young S."/>
            <person name="Jaffe D.B."/>
            <person name="Calvo S."/>
            <person name="Nusbaum C."/>
            <person name="Galagan J."/>
            <person name="Birren B.W."/>
        </authorList>
    </citation>
    <scope>NUCLEOTIDE SEQUENCE [LARGE SCALE GENOMIC DNA]</scope>
    <source>
        <strain evidence="3">DSM 14603 / FGSC 9021 / UM521</strain>
    </source>
</reference>
<dbReference type="eggNOG" id="KOG0417">
    <property type="taxonomic scope" value="Eukaryota"/>
</dbReference>
<evidence type="ECO:0000313" key="2">
    <source>
        <dbReference type="EMBL" id="KIS72234.1"/>
    </source>
</evidence>
<dbReference type="EMBL" id="CM003140">
    <property type="protein sequence ID" value="KIS72234.1"/>
    <property type="molecule type" value="Genomic_DNA"/>
</dbReference>
<feature type="transmembrane region" description="Helical" evidence="1">
    <location>
        <begin position="252"/>
        <end position="271"/>
    </location>
</feature>
<dbReference type="GeneID" id="23567337"/>
<dbReference type="PANTHER" id="PTHR38409">
    <property type="entry name" value="MDM10-COMPLEMENTING PROTEIN 1"/>
    <property type="match status" value="1"/>
</dbReference>
<dbReference type="Proteomes" id="UP000000561">
    <property type="component" value="Chromosome 1"/>
</dbReference>
<name>A0A0D1E8T1_MYCMD</name>
<sequence length="303" mass="32865">MVMHRLGLRLSGSILCIPASYRRRTLQLLTRLQTASAAALSAFAVVHLSAPLVGLLNINVDVIDRVDAVSRWMLLGRVAYQSGAGEIVLRTSIATHLASGLVKRLITRFTTSCSTSNTKNQRGQEKIEALPPVTPVKARMTLAQLSGWLLAPVALHHAFVNRIIPSSERAPILALSPSELDYSFVSHTLSHPSMQVRTFMGTAYIVLIGAFAVHAVFALPALLRSLPWNGSSGTRNTSVTHRASKRYSKATASWSLATVLLASLISIIPLGQTDKIPISSSLKNRYDAVLAFAWPTHLFISAR</sequence>
<keyword evidence="1" id="KW-0812">Transmembrane</keyword>
<feature type="transmembrane region" description="Helical" evidence="1">
    <location>
        <begin position="203"/>
        <end position="223"/>
    </location>
</feature>
<proteinExistence type="predicted"/>
<dbReference type="RefSeq" id="XP_011386780.1">
    <property type="nucleotide sequence ID" value="XM_011388478.1"/>
</dbReference>
<dbReference type="PANTHER" id="PTHR38409:SF1">
    <property type="entry name" value="MITOCHONDRIAL ADAPTER PROTEIN MCP1"/>
    <property type="match status" value="1"/>
</dbReference>
<evidence type="ECO:0008006" key="4">
    <source>
        <dbReference type="Google" id="ProtNLM"/>
    </source>
</evidence>
<dbReference type="AlphaFoldDB" id="A0A0D1E8T1"/>
<gene>
    <name evidence="2" type="ORF">UMAG_11454</name>
</gene>
<dbReference type="InterPro" id="IPR039960">
    <property type="entry name" value="MCP1"/>
</dbReference>
<accession>A0A0D1E8T1</accession>
<dbReference type="GO" id="GO:0055088">
    <property type="term" value="P:lipid homeostasis"/>
    <property type="evidence" value="ECO:0007669"/>
    <property type="project" value="InterPro"/>
</dbReference>
<keyword evidence="1" id="KW-1133">Transmembrane helix</keyword>
<keyword evidence="3" id="KW-1185">Reference proteome</keyword>